<dbReference type="EMBL" id="MG011689">
    <property type="protein sequence ID" value="AVK74963.1"/>
    <property type="molecule type" value="Genomic_DNA"/>
</dbReference>
<proteinExistence type="predicted"/>
<accession>A0A2U7U944</accession>
<evidence type="ECO:0000256" key="1">
    <source>
        <dbReference type="SAM" id="MobiDB-lite"/>
    </source>
</evidence>
<sequence>MPLLMTIESDPVSCRPRRRSRSASLPLPIRRDFKPIVGTLSLAVHGMDRTTRPAPVRSTLTTMTTATFTGRARRKRTKAFLFREPGAASRAVADALYS</sequence>
<dbReference type="RefSeq" id="YP_009483232.1">
    <property type="nucleotide sequence ID" value="NC_037667.1"/>
</dbReference>
<organism evidence="2">
    <name type="scientific">Pandoravirus quercus</name>
    <dbReference type="NCBI Taxonomy" id="2107709"/>
    <lineage>
        <taxon>Viruses</taxon>
        <taxon>Pandoravirus</taxon>
    </lineage>
</organism>
<name>A0A2U7U944_9VIRU</name>
<gene>
    <name evidence="2" type="ORF">pqer_cds_541</name>
</gene>
<feature type="region of interest" description="Disordered" evidence="1">
    <location>
        <begin position="1"/>
        <end position="23"/>
    </location>
</feature>
<reference evidence="2" key="1">
    <citation type="journal article" date="2018" name="Nat. Commun.">
        <title>Diversity and evolution of the emerging Pandoraviridae family.</title>
        <authorList>
            <person name="Legendre M."/>
            <person name="Fabre E."/>
            <person name="Poirot O."/>
            <person name="Jeudy S."/>
            <person name="Lartigue A."/>
            <person name="Alempic J.M."/>
            <person name="Beucher L."/>
            <person name="Philippe N."/>
            <person name="Bertaux L."/>
            <person name="Christo-Foroux E."/>
            <person name="Labadie K."/>
            <person name="Coute Y."/>
            <person name="Abergel C."/>
            <person name="Claverie J.M."/>
        </authorList>
    </citation>
    <scope>NUCLEOTIDE SEQUENCE [LARGE SCALE GENOMIC DNA]</scope>
    <source>
        <strain evidence="2">Quercus</strain>
    </source>
</reference>
<evidence type="ECO:0000313" key="2">
    <source>
        <dbReference type="EMBL" id="AVK74963.1"/>
    </source>
</evidence>
<dbReference type="KEGG" id="vg:36844104"/>
<protein>
    <submittedName>
        <fullName evidence="2">Uncharacterized protein</fullName>
    </submittedName>
</protein>
<dbReference type="Proteomes" id="UP000248852">
    <property type="component" value="Segment"/>
</dbReference>
<dbReference type="GeneID" id="36844104"/>